<accession>A0A974PST4</accession>
<dbReference type="InterPro" id="IPR055140">
    <property type="entry name" value="Thiolase_C_2"/>
</dbReference>
<evidence type="ECO:0000259" key="1">
    <source>
        <dbReference type="Pfam" id="PF22691"/>
    </source>
</evidence>
<dbReference type="KEGG" id="xdi:EZH22_10175"/>
<sequence length="393" mass="41648">MAQANRRDAVIDGVGCAGPARRSSSTVEELALQAIEHALEDAGLHPREIEAVVTESSLCPAATPLDRIAPAARLTGLRRSAQSTPVGAGILAALGMAVDMVERGEVETALTWFATGWGSSAEGPTSYHSKMQAKHVIEEPAGFSGPPLYFAAAAKRYQYEYGLSDLQMSQMLFDIVAATRANAALHPHAQARSVVDEDAYRRSPMLAEPLRQADCSLLSDGAVALVVTRKDRMRRLRPEVGLAAWSYAVDPISDADFYTQSPRLPSLPAAERAAAQAFAAAGLTPADIDVRGLYDCFSIAVALQLEAAGFCPKGKAADVVLGGNLRHNGKLPTNTHGGLLGHGYLLGANHAAEMVIQLRGMAGERQVTDARRGYVGAGPGRQYSALILERIDP</sequence>
<evidence type="ECO:0000313" key="3">
    <source>
        <dbReference type="Proteomes" id="UP000596427"/>
    </source>
</evidence>
<evidence type="ECO:0000313" key="2">
    <source>
        <dbReference type="EMBL" id="QRG08613.1"/>
    </source>
</evidence>
<dbReference type="InterPro" id="IPR002155">
    <property type="entry name" value="Thiolase"/>
</dbReference>
<dbReference type="PIRSF" id="PIRSF000429">
    <property type="entry name" value="Ac-CoA_Ac_transf"/>
    <property type="match status" value="1"/>
</dbReference>
<dbReference type="Pfam" id="PF22691">
    <property type="entry name" value="Thiolase_C_1"/>
    <property type="match status" value="1"/>
</dbReference>
<dbReference type="AlphaFoldDB" id="A0A974PST4"/>
<reference evidence="2 3" key="1">
    <citation type="submission" date="2020-10" db="EMBL/GenBank/DDBJ databases">
        <title>Degradation of 1,4-Dioxane by Xanthobacter sp. YN2, via a Novel Group-2 Soluble Di-Iron Monooxygenase.</title>
        <authorList>
            <person name="Ma F."/>
            <person name="Wang Y."/>
            <person name="Yang J."/>
            <person name="Guo H."/>
            <person name="Su D."/>
            <person name="Yu L."/>
        </authorList>
    </citation>
    <scope>NUCLEOTIDE SEQUENCE [LARGE SCALE GENOMIC DNA]</scope>
    <source>
        <strain evidence="2 3">YN2</strain>
    </source>
</reference>
<gene>
    <name evidence="2" type="ORF">EZH22_10175</name>
</gene>
<name>A0A974PST4_9HYPH</name>
<dbReference type="Gene3D" id="3.40.47.10">
    <property type="match status" value="1"/>
</dbReference>
<feature type="domain" description="Thiolase C-terminal" evidence="1">
    <location>
        <begin position="261"/>
        <end position="377"/>
    </location>
</feature>
<dbReference type="Proteomes" id="UP000596427">
    <property type="component" value="Chromosome"/>
</dbReference>
<keyword evidence="3" id="KW-1185">Reference proteome</keyword>
<dbReference type="InterPro" id="IPR016039">
    <property type="entry name" value="Thiolase-like"/>
</dbReference>
<organism evidence="2 3">
    <name type="scientific">Xanthobacter dioxanivorans</name>
    <dbReference type="NCBI Taxonomy" id="2528964"/>
    <lineage>
        <taxon>Bacteria</taxon>
        <taxon>Pseudomonadati</taxon>
        <taxon>Pseudomonadota</taxon>
        <taxon>Alphaproteobacteria</taxon>
        <taxon>Hyphomicrobiales</taxon>
        <taxon>Xanthobacteraceae</taxon>
        <taxon>Xanthobacter</taxon>
    </lineage>
</organism>
<dbReference type="GO" id="GO:0003988">
    <property type="term" value="F:acetyl-CoA C-acyltransferase activity"/>
    <property type="evidence" value="ECO:0007669"/>
    <property type="project" value="UniProtKB-ARBA"/>
</dbReference>
<dbReference type="CDD" id="cd00829">
    <property type="entry name" value="SCP-x_thiolase"/>
    <property type="match status" value="1"/>
</dbReference>
<dbReference type="EMBL" id="CP063362">
    <property type="protein sequence ID" value="QRG08613.1"/>
    <property type="molecule type" value="Genomic_DNA"/>
</dbReference>
<dbReference type="RefSeq" id="WP_203195522.1">
    <property type="nucleotide sequence ID" value="NZ_CP063362.1"/>
</dbReference>
<dbReference type="PANTHER" id="PTHR42870:SF1">
    <property type="entry name" value="NON-SPECIFIC LIPID-TRANSFER PROTEIN-LIKE 2"/>
    <property type="match status" value="1"/>
</dbReference>
<protein>
    <submittedName>
        <fullName evidence="2">Thiolase family protein</fullName>
    </submittedName>
</protein>
<dbReference type="SUPFAM" id="SSF53901">
    <property type="entry name" value="Thiolase-like"/>
    <property type="match status" value="1"/>
</dbReference>
<dbReference type="PANTHER" id="PTHR42870">
    <property type="entry name" value="ACETYL-COA C-ACETYLTRANSFERASE"/>
    <property type="match status" value="1"/>
</dbReference>
<proteinExistence type="predicted"/>